<evidence type="ECO:0000313" key="3">
    <source>
        <dbReference type="EMBL" id="RRT84876.1"/>
    </source>
</evidence>
<dbReference type="Proteomes" id="UP000287651">
    <property type="component" value="Unassembled WGS sequence"/>
</dbReference>
<keyword evidence="2" id="KW-0812">Transmembrane</keyword>
<organism evidence="3 4">
    <name type="scientific">Ensete ventricosum</name>
    <name type="common">Abyssinian banana</name>
    <name type="synonym">Musa ensete</name>
    <dbReference type="NCBI Taxonomy" id="4639"/>
    <lineage>
        <taxon>Eukaryota</taxon>
        <taxon>Viridiplantae</taxon>
        <taxon>Streptophyta</taxon>
        <taxon>Embryophyta</taxon>
        <taxon>Tracheophyta</taxon>
        <taxon>Spermatophyta</taxon>
        <taxon>Magnoliopsida</taxon>
        <taxon>Liliopsida</taxon>
        <taxon>Zingiberales</taxon>
        <taxon>Musaceae</taxon>
        <taxon>Ensete</taxon>
    </lineage>
</organism>
<dbReference type="EMBL" id="AMZH03000216">
    <property type="protein sequence ID" value="RRT84876.1"/>
    <property type="molecule type" value="Genomic_DNA"/>
</dbReference>
<sequence length="321" mass="34966">MTKSYTESDGLRLRKPYLEKILGPDTRKEQKNSCQNNTGSDPESRLGKNVPSTGKSDQLKKHAVVGDETVQESSKSIHSGGAFSIPTELGMGDAFDDWLIEKIQLLRRGVGENRTVSPASWQRTATLPQRGVRKITATHARTSPPRLPLAQPPRPPSSLPGPGKQKPMVSASLSLQYAPFSSLPLSPSHAANEAATPSVIASRPWWTAANLRPQPIRGLSSSSSSACSSGRLVALARASFPKISSAIDEDPATEKFLRNNSISDFMRFKKGQVGGHSGELQTAVVTYRKRFPWSLLHPFLEVVLAAFFLLLLLLLTASFWL</sequence>
<gene>
    <name evidence="3" type="ORF">B296_00002231</name>
</gene>
<dbReference type="PANTHER" id="PTHR35757">
    <property type="entry name" value="THERMOSOME SUBUNIT GAMMA"/>
    <property type="match status" value="1"/>
</dbReference>
<feature type="transmembrane region" description="Helical" evidence="2">
    <location>
        <begin position="298"/>
        <end position="320"/>
    </location>
</feature>
<protein>
    <submittedName>
        <fullName evidence="3">Uncharacterized protein</fullName>
    </submittedName>
</protein>
<reference evidence="3 4" key="1">
    <citation type="journal article" date="2014" name="Agronomy (Basel)">
        <title>A Draft Genome Sequence for Ensete ventricosum, the Drought-Tolerant Tree Against Hunger.</title>
        <authorList>
            <person name="Harrison J."/>
            <person name="Moore K.A."/>
            <person name="Paszkiewicz K."/>
            <person name="Jones T."/>
            <person name="Grant M."/>
            <person name="Ambacheew D."/>
            <person name="Muzemil S."/>
            <person name="Studholme D.J."/>
        </authorList>
    </citation>
    <scope>NUCLEOTIDE SEQUENCE [LARGE SCALE GENOMIC DNA]</scope>
</reference>
<feature type="compositionally biased region" description="Polar residues" evidence="1">
    <location>
        <begin position="32"/>
        <end position="41"/>
    </location>
</feature>
<comment type="caution">
    <text evidence="3">The sequence shown here is derived from an EMBL/GenBank/DDBJ whole genome shotgun (WGS) entry which is preliminary data.</text>
</comment>
<dbReference type="PANTHER" id="PTHR35757:SF1">
    <property type="entry name" value="THERMOSOME SUBUNIT GAMMA"/>
    <property type="match status" value="1"/>
</dbReference>
<evidence type="ECO:0000256" key="2">
    <source>
        <dbReference type="SAM" id="Phobius"/>
    </source>
</evidence>
<feature type="compositionally biased region" description="Pro residues" evidence="1">
    <location>
        <begin position="145"/>
        <end position="159"/>
    </location>
</feature>
<name>A0A444GF39_ENSVE</name>
<feature type="region of interest" description="Disordered" evidence="1">
    <location>
        <begin position="16"/>
        <end position="83"/>
    </location>
</feature>
<feature type="compositionally biased region" description="Polar residues" evidence="1">
    <location>
        <begin position="115"/>
        <end position="127"/>
    </location>
</feature>
<evidence type="ECO:0000313" key="4">
    <source>
        <dbReference type="Proteomes" id="UP000287651"/>
    </source>
</evidence>
<dbReference type="AlphaFoldDB" id="A0A444GF39"/>
<feature type="region of interest" description="Disordered" evidence="1">
    <location>
        <begin position="115"/>
        <end position="168"/>
    </location>
</feature>
<accession>A0A444GF39</accession>
<evidence type="ECO:0000256" key="1">
    <source>
        <dbReference type="SAM" id="MobiDB-lite"/>
    </source>
</evidence>
<keyword evidence="2" id="KW-1133">Transmembrane helix</keyword>
<keyword evidence="2" id="KW-0472">Membrane</keyword>
<proteinExistence type="predicted"/>